<comment type="caution">
    <text evidence="1">The sequence shown here is derived from an EMBL/GenBank/DDBJ whole genome shotgun (WGS) entry which is preliminary data.</text>
</comment>
<organism evidence="1 2">
    <name type="scientific">Candidatus Kuenenbacteria bacterium HGW-Kuenenbacteria-1</name>
    <dbReference type="NCBI Taxonomy" id="2013812"/>
    <lineage>
        <taxon>Bacteria</taxon>
        <taxon>Candidatus Kueneniibacteriota</taxon>
    </lineage>
</organism>
<protein>
    <submittedName>
        <fullName evidence="1">Uncharacterized protein</fullName>
    </submittedName>
</protein>
<reference evidence="1 2" key="1">
    <citation type="journal article" date="2017" name="ISME J.">
        <title>Potential for microbial H2 and metal transformations associated with novel bacteria and archaea in deep terrestrial subsurface sediments.</title>
        <authorList>
            <person name="Hernsdorf A.W."/>
            <person name="Amano Y."/>
            <person name="Miyakawa K."/>
            <person name="Ise K."/>
            <person name="Suzuki Y."/>
            <person name="Anantharaman K."/>
            <person name="Probst A."/>
            <person name="Burstein D."/>
            <person name="Thomas B.C."/>
            <person name="Banfield J.F."/>
        </authorList>
    </citation>
    <scope>NUCLEOTIDE SEQUENCE [LARGE SCALE GENOMIC DNA]</scope>
    <source>
        <strain evidence="1">HGW-Kuenenbacteria-1</strain>
    </source>
</reference>
<proteinExistence type="predicted"/>
<dbReference type="AlphaFoldDB" id="A0A2N1UN21"/>
<sequence length="199" mass="23491">MIPFVPKNEQKDLFELAKEKLGNVLIESSLYSKNIISNDSFSRQNFEKGGSKKKSPKTTLIGGGLKNKTIIRHIKPEHFLTWQKVYKNYKLWEKAGFDYVPIEPIQSFKLNKENLVNVYSGVLDLDLYDWKQITDEFVKELEEDREKIIEILEKNKIKHGHTNVVKNFCLRFFRDKNGNVDFNQKPRIYLIDWDQAVSY</sequence>
<evidence type="ECO:0000313" key="2">
    <source>
        <dbReference type="Proteomes" id="UP000233414"/>
    </source>
</evidence>
<name>A0A2N1UN21_9BACT</name>
<dbReference type="EMBL" id="PGYQ01000016">
    <property type="protein sequence ID" value="PKL72117.1"/>
    <property type="molecule type" value="Genomic_DNA"/>
</dbReference>
<evidence type="ECO:0000313" key="1">
    <source>
        <dbReference type="EMBL" id="PKL72117.1"/>
    </source>
</evidence>
<accession>A0A2N1UN21</accession>
<dbReference type="Proteomes" id="UP000233414">
    <property type="component" value="Unassembled WGS sequence"/>
</dbReference>
<gene>
    <name evidence="1" type="ORF">CVV26_02925</name>
</gene>